<evidence type="ECO:0000313" key="3">
    <source>
        <dbReference type="Proteomes" id="UP000663181"/>
    </source>
</evidence>
<dbReference type="RefSeq" id="WP_188795529.1">
    <property type="nucleotide sequence ID" value="NZ_BMIZ01000001.1"/>
</dbReference>
<keyword evidence="3" id="KW-1185">Reference proteome</keyword>
<dbReference type="SMART" id="SM00530">
    <property type="entry name" value="HTH_XRE"/>
    <property type="match status" value="1"/>
</dbReference>
<organism evidence="2 3">
    <name type="scientific">Dyella caseinilytica</name>
    <dbReference type="NCBI Taxonomy" id="1849581"/>
    <lineage>
        <taxon>Bacteria</taxon>
        <taxon>Pseudomonadati</taxon>
        <taxon>Pseudomonadota</taxon>
        <taxon>Gammaproteobacteria</taxon>
        <taxon>Lysobacterales</taxon>
        <taxon>Rhodanobacteraceae</taxon>
        <taxon>Dyella</taxon>
    </lineage>
</organism>
<accession>A0ABX7GSX6</accession>
<evidence type="ECO:0000313" key="2">
    <source>
        <dbReference type="EMBL" id="QRN53542.1"/>
    </source>
</evidence>
<name>A0ABX7GSX6_9GAMM</name>
<feature type="domain" description="HTH cro/C1-type" evidence="1">
    <location>
        <begin position="13"/>
        <end position="71"/>
    </location>
</feature>
<proteinExistence type="predicted"/>
<dbReference type="PROSITE" id="PS50943">
    <property type="entry name" value="HTH_CROC1"/>
    <property type="match status" value="1"/>
</dbReference>
<gene>
    <name evidence="2" type="ORF">ISN74_19370</name>
</gene>
<dbReference type="Pfam" id="PF01381">
    <property type="entry name" value="HTH_3"/>
    <property type="match status" value="1"/>
</dbReference>
<dbReference type="CDD" id="cd00093">
    <property type="entry name" value="HTH_XRE"/>
    <property type="match status" value="1"/>
</dbReference>
<protein>
    <submittedName>
        <fullName evidence="2">XRE family transcriptional regulator</fullName>
    </submittedName>
</protein>
<dbReference type="EMBL" id="CP064030">
    <property type="protein sequence ID" value="QRN53542.1"/>
    <property type="molecule type" value="Genomic_DNA"/>
</dbReference>
<dbReference type="InterPro" id="IPR001387">
    <property type="entry name" value="Cro/C1-type_HTH"/>
</dbReference>
<reference evidence="2 3" key="1">
    <citation type="submission" date="2020-10" db="EMBL/GenBank/DDBJ databases">
        <title>Phylogeny of dyella-like bacteria.</title>
        <authorList>
            <person name="Fu J."/>
        </authorList>
    </citation>
    <scope>NUCLEOTIDE SEQUENCE [LARGE SCALE GENOMIC DNA]</scope>
    <source>
        <strain evidence="2 3">DHOB09</strain>
    </source>
</reference>
<dbReference type="InterPro" id="IPR010982">
    <property type="entry name" value="Lambda_DNA-bd_dom_sf"/>
</dbReference>
<dbReference type="Proteomes" id="UP000663181">
    <property type="component" value="Chromosome"/>
</dbReference>
<dbReference type="SUPFAM" id="SSF47413">
    <property type="entry name" value="lambda repressor-like DNA-binding domains"/>
    <property type="match status" value="1"/>
</dbReference>
<dbReference type="Gene3D" id="1.10.260.40">
    <property type="entry name" value="lambda repressor-like DNA-binding domains"/>
    <property type="match status" value="1"/>
</dbReference>
<evidence type="ECO:0000259" key="1">
    <source>
        <dbReference type="PROSITE" id="PS50943"/>
    </source>
</evidence>
<sequence length="110" mass="11951">MTDSIAATFAKRLKAARALRGLSQRSLGGMVSGDKASGSARINRYEQTVNRADMDTAAALAQALHVPLAYLFAEEEDQADLLLAFDKLSKSERAELLNLAKHMVDDKAKE</sequence>